<dbReference type="Pfam" id="PF23954">
    <property type="entry name" value="DUF7283"/>
    <property type="match status" value="1"/>
</dbReference>
<keyword evidence="2" id="KW-0812">Transmembrane</keyword>
<keyword evidence="2" id="KW-1133">Transmembrane helix</keyword>
<feature type="region of interest" description="Disordered" evidence="1">
    <location>
        <begin position="35"/>
        <end position="56"/>
    </location>
</feature>
<dbReference type="RefSeq" id="WP_006064314.1">
    <property type="nucleotide sequence ID" value="NZ_CP031305.1"/>
</dbReference>
<accession>A0A4D6HMG4</accession>
<proteinExistence type="predicted"/>
<keyword evidence="2" id="KW-0472">Membrane</keyword>
<name>A0A4D6HMG4_9EURY</name>
<feature type="transmembrane region" description="Helical" evidence="2">
    <location>
        <begin position="12"/>
        <end position="30"/>
    </location>
</feature>
<reference evidence="3 4" key="1">
    <citation type="journal article" date="2019" name="Nat. Commun.">
        <title>A new type of DNA phosphorothioation-based antiviral system in archaea.</title>
        <authorList>
            <person name="Xiong L."/>
            <person name="Liu S."/>
            <person name="Chen S."/>
            <person name="Xiao Y."/>
            <person name="Zhu B."/>
            <person name="Gao Y."/>
            <person name="Zhang Y."/>
            <person name="Chen B."/>
            <person name="Luo J."/>
            <person name="Deng Z."/>
            <person name="Chen X."/>
            <person name="Wang L."/>
            <person name="Chen S."/>
        </authorList>
    </citation>
    <scope>NUCLEOTIDE SEQUENCE [LARGE SCALE GENOMIC DNA]</scope>
    <source>
        <strain evidence="3 4">JCM 10635</strain>
    </source>
</reference>
<evidence type="ECO:0000256" key="1">
    <source>
        <dbReference type="SAM" id="MobiDB-lite"/>
    </source>
</evidence>
<organism evidence="3 4">
    <name type="scientific">Natronorubrum bangense</name>
    <dbReference type="NCBI Taxonomy" id="61858"/>
    <lineage>
        <taxon>Archaea</taxon>
        <taxon>Methanobacteriati</taxon>
        <taxon>Methanobacteriota</taxon>
        <taxon>Stenosarchaea group</taxon>
        <taxon>Halobacteria</taxon>
        <taxon>Halobacteriales</taxon>
        <taxon>Natrialbaceae</taxon>
        <taxon>Natronorubrum</taxon>
    </lineage>
</organism>
<evidence type="ECO:0000313" key="4">
    <source>
        <dbReference type="Proteomes" id="UP000296822"/>
    </source>
</evidence>
<dbReference type="KEGG" id="nbg:DV706_11945"/>
<dbReference type="AlphaFoldDB" id="A0A4D6HMG4"/>
<dbReference type="EMBL" id="CP031305">
    <property type="protein sequence ID" value="QCC55119.1"/>
    <property type="molecule type" value="Genomic_DNA"/>
</dbReference>
<evidence type="ECO:0000256" key="2">
    <source>
        <dbReference type="SAM" id="Phobius"/>
    </source>
</evidence>
<evidence type="ECO:0000313" key="3">
    <source>
        <dbReference type="EMBL" id="QCC55119.1"/>
    </source>
</evidence>
<dbReference type="GeneID" id="39851972"/>
<protein>
    <submittedName>
        <fullName evidence="3">Uncharacterized protein</fullName>
    </submittedName>
</protein>
<dbReference type="InterPro" id="IPR055707">
    <property type="entry name" value="DUF7283"/>
</dbReference>
<gene>
    <name evidence="3" type="ORF">DV706_11945</name>
</gene>
<dbReference type="Proteomes" id="UP000296822">
    <property type="component" value="Chromosome"/>
</dbReference>
<sequence length="311" mass="33008">MDWETPLDAWYTFLAVSLVSVAVAGVVLSLPSGPPPDANQAANTIEPVAGSTTETSATWTYDAETIAIDGTTVEMENEHGTTHASMAYGVVVPLNDSERLENITRGAAFEDEYEDELADGDTHAVETFLSEVRAQYETNSGTPLTASGELVVRQLSVDPERDRLAPLVETVDLETTISELSIGGIGYTGIGAVQASYDGVAGNGIELSLDGNYVGPDNTSISDADTDRVFSDGEGELEGDIESSHLSRPAAAPVDVTIAFDDGETCERTVGLNSEPTCTNLLPRSVGFDDDEPFVEYKEATESYHVTLVVV</sequence>